<comment type="caution">
    <text evidence="1">The sequence shown here is derived from an EMBL/GenBank/DDBJ whole genome shotgun (WGS) entry which is preliminary data.</text>
</comment>
<dbReference type="EMBL" id="SDIK01000056">
    <property type="protein sequence ID" value="TXJ60842.1"/>
    <property type="molecule type" value="Genomic_DNA"/>
</dbReference>
<organism evidence="1 2">
    <name type="scientific">Prevotella brunnea</name>
    <dbReference type="NCBI Taxonomy" id="2508867"/>
    <lineage>
        <taxon>Bacteria</taxon>
        <taxon>Pseudomonadati</taxon>
        <taxon>Bacteroidota</taxon>
        <taxon>Bacteroidia</taxon>
        <taxon>Bacteroidales</taxon>
        <taxon>Prevotellaceae</taxon>
        <taxon>Prevotella</taxon>
    </lineage>
</organism>
<name>A0A5C8GG24_9BACT</name>
<accession>A0A5C8GG24</accession>
<protein>
    <submittedName>
        <fullName evidence="1">Uncharacterized protein</fullName>
    </submittedName>
</protein>
<dbReference type="AlphaFoldDB" id="A0A5C8GG24"/>
<evidence type="ECO:0000313" key="2">
    <source>
        <dbReference type="Proteomes" id="UP000321612"/>
    </source>
</evidence>
<dbReference type="RefSeq" id="WP_130829905.1">
    <property type="nucleotide sequence ID" value="NZ_SDIK01000056.1"/>
</dbReference>
<sequence>MLPILFILVYLIEFFGKNHQFFVAEPLRLPVFLLHVTMVHLAPIANAHIFRRGQTSCLSARQRCAKGASTDCFFSFRGRTNPGVAARRECGFVIDCNSVFYKGIIKGKLLHCKSLPFGVRKLTFCNAKAHLL</sequence>
<proteinExistence type="predicted"/>
<dbReference type="Proteomes" id="UP000321612">
    <property type="component" value="Unassembled WGS sequence"/>
</dbReference>
<gene>
    <name evidence="1" type="ORF">ETF27_07660</name>
</gene>
<reference evidence="2" key="1">
    <citation type="submission" date="2019-05" db="EMBL/GenBank/DDBJ databases">
        <title>Prevotella brunnea sp. nov., isolated from a wound of a patient.</title>
        <authorList>
            <person name="Buhl M."/>
        </authorList>
    </citation>
    <scope>NUCLEOTIDE SEQUENCE [LARGE SCALE GENOMIC DNA]</scope>
    <source>
        <strain evidence="2">A2672</strain>
    </source>
</reference>
<evidence type="ECO:0000313" key="1">
    <source>
        <dbReference type="EMBL" id="TXJ60842.1"/>
    </source>
</evidence>
<keyword evidence="2" id="KW-1185">Reference proteome</keyword>